<evidence type="ECO:0000259" key="4">
    <source>
        <dbReference type="Pfam" id="PF04500"/>
    </source>
</evidence>
<evidence type="ECO:0000256" key="3">
    <source>
        <dbReference type="ARBA" id="ARBA00022833"/>
    </source>
</evidence>
<keyword evidence="3" id="KW-0862">Zinc</keyword>
<evidence type="ECO:0000313" key="6">
    <source>
        <dbReference type="Proteomes" id="UP000075901"/>
    </source>
</evidence>
<reference evidence="5" key="2">
    <citation type="submission" date="2020-05" db="UniProtKB">
        <authorList>
            <consortium name="EnsemblMetazoa"/>
        </authorList>
    </citation>
    <scope>IDENTIFICATION</scope>
    <source>
        <strain evidence="5">maculatus3</strain>
    </source>
</reference>
<evidence type="ECO:0000256" key="1">
    <source>
        <dbReference type="ARBA" id="ARBA00022723"/>
    </source>
</evidence>
<feature type="domain" description="FLYWCH-type" evidence="4">
    <location>
        <begin position="5"/>
        <end position="68"/>
    </location>
</feature>
<keyword evidence="2" id="KW-0863">Zinc-finger</keyword>
<dbReference type="VEuPathDB" id="VectorBase:AMAM009730"/>
<dbReference type="Pfam" id="PF04500">
    <property type="entry name" value="FLYWCH"/>
    <property type="match status" value="2"/>
</dbReference>
<evidence type="ECO:0000313" key="5">
    <source>
        <dbReference type="EnsemblMetazoa" id="AMAM009730-PA"/>
    </source>
</evidence>
<name>A0A182SMH1_9DIPT</name>
<evidence type="ECO:0000256" key="2">
    <source>
        <dbReference type="ARBA" id="ARBA00022771"/>
    </source>
</evidence>
<dbReference type="Proteomes" id="UP000075901">
    <property type="component" value="Unassembled WGS sequence"/>
</dbReference>
<keyword evidence="1" id="KW-0479">Metal-binding</keyword>
<organism evidence="5 6">
    <name type="scientific">Anopheles maculatus</name>
    <dbReference type="NCBI Taxonomy" id="74869"/>
    <lineage>
        <taxon>Eukaryota</taxon>
        <taxon>Metazoa</taxon>
        <taxon>Ecdysozoa</taxon>
        <taxon>Arthropoda</taxon>
        <taxon>Hexapoda</taxon>
        <taxon>Insecta</taxon>
        <taxon>Pterygota</taxon>
        <taxon>Neoptera</taxon>
        <taxon>Endopterygota</taxon>
        <taxon>Diptera</taxon>
        <taxon>Nematocera</taxon>
        <taxon>Culicoidea</taxon>
        <taxon>Culicidae</taxon>
        <taxon>Anophelinae</taxon>
        <taxon>Anopheles</taxon>
        <taxon>Anopheles maculatus group</taxon>
    </lineage>
</organism>
<accession>A0A182SMH1</accession>
<keyword evidence="6" id="KW-1185">Reference proteome</keyword>
<protein>
    <recommendedName>
        <fullName evidence="4">FLYWCH-type domain-containing protein</fullName>
    </recommendedName>
</protein>
<dbReference type="InterPro" id="IPR007588">
    <property type="entry name" value="Znf_FLYWCH"/>
</dbReference>
<dbReference type="Gene3D" id="2.20.25.240">
    <property type="match status" value="2"/>
</dbReference>
<feature type="domain" description="FLYWCH-type" evidence="4">
    <location>
        <begin position="147"/>
        <end position="203"/>
    </location>
</feature>
<dbReference type="AlphaFoldDB" id="A0A182SMH1"/>
<dbReference type="EnsemblMetazoa" id="AMAM009730-RA">
    <property type="protein sequence ID" value="AMAM009730-PA"/>
    <property type="gene ID" value="AMAM009730"/>
</dbReference>
<proteinExistence type="predicted"/>
<sequence>MTPEFSITQRGHPLLLHAGYSFIRNGEFADTINWRCSMHRKRKCKAKAITIKNEEQEFVKLTHSTHNHPPGLPRQKHLKHICTETITLAAATSPPLVPLPDEIGDIMALTDEHGFLSAIEDESLNMNYNVTGSISSIVFVNLPLKNKVVKKIYHNGFYYCRSKSTYGTTYWVCDRSKQDNCRSRITTFDNKRTYKVTNPVHNHCSASYQGRKASAT</sequence>
<dbReference type="GO" id="GO:0008270">
    <property type="term" value="F:zinc ion binding"/>
    <property type="evidence" value="ECO:0007669"/>
    <property type="project" value="UniProtKB-KW"/>
</dbReference>
<reference evidence="6" key="1">
    <citation type="submission" date="2013-09" db="EMBL/GenBank/DDBJ databases">
        <title>The Genome Sequence of Anopheles maculatus species B.</title>
        <authorList>
            <consortium name="The Broad Institute Genomics Platform"/>
            <person name="Neafsey D.E."/>
            <person name="Besansky N."/>
            <person name="Howell P."/>
            <person name="Walton C."/>
            <person name="Young S.K."/>
            <person name="Zeng Q."/>
            <person name="Gargeya S."/>
            <person name="Fitzgerald M."/>
            <person name="Haas B."/>
            <person name="Abouelleil A."/>
            <person name="Allen A.W."/>
            <person name="Alvarado L."/>
            <person name="Arachchi H.M."/>
            <person name="Berlin A.M."/>
            <person name="Chapman S.B."/>
            <person name="Gainer-Dewar J."/>
            <person name="Goldberg J."/>
            <person name="Griggs A."/>
            <person name="Gujja S."/>
            <person name="Hansen M."/>
            <person name="Howarth C."/>
            <person name="Imamovic A."/>
            <person name="Ireland A."/>
            <person name="Larimer J."/>
            <person name="McCowan C."/>
            <person name="Murphy C."/>
            <person name="Pearson M."/>
            <person name="Poon T.W."/>
            <person name="Priest M."/>
            <person name="Roberts A."/>
            <person name="Saif S."/>
            <person name="Shea T."/>
            <person name="Sisk P."/>
            <person name="Sykes S."/>
            <person name="Wortman J."/>
            <person name="Nusbaum C."/>
            <person name="Birren B."/>
        </authorList>
    </citation>
    <scope>NUCLEOTIDE SEQUENCE [LARGE SCALE GENOMIC DNA]</scope>
    <source>
        <strain evidence="6">maculatus3</strain>
    </source>
</reference>